<dbReference type="AlphaFoldDB" id="A0A1I4FCG1"/>
<dbReference type="RefSeq" id="WP_074750374.1">
    <property type="nucleotide sequence ID" value="NZ_FOTJ01000001.1"/>
</dbReference>
<evidence type="ECO:0000313" key="2">
    <source>
        <dbReference type="Proteomes" id="UP000181969"/>
    </source>
</evidence>
<evidence type="ECO:0000313" key="1">
    <source>
        <dbReference type="EMBL" id="SFL15163.1"/>
    </source>
</evidence>
<accession>A0A1I4FCG1</accession>
<dbReference type="OrthoDB" id="58802at2"/>
<protein>
    <submittedName>
        <fullName evidence="1">Uncharacterized protein</fullName>
    </submittedName>
</protein>
<dbReference type="SUPFAM" id="SSF88659">
    <property type="entry name" value="Sigma3 and sigma4 domains of RNA polymerase sigma factors"/>
    <property type="match status" value="1"/>
</dbReference>
<dbReference type="Proteomes" id="UP000181969">
    <property type="component" value="Unassembled WGS sequence"/>
</dbReference>
<dbReference type="EMBL" id="FOTJ01000001">
    <property type="protein sequence ID" value="SFL15163.1"/>
    <property type="molecule type" value="Genomic_DNA"/>
</dbReference>
<dbReference type="Gene3D" id="1.10.10.60">
    <property type="entry name" value="Homeodomain-like"/>
    <property type="match status" value="1"/>
</dbReference>
<proteinExistence type="predicted"/>
<organism evidence="1 2">
    <name type="scientific">Lactococcus garvieae</name>
    <dbReference type="NCBI Taxonomy" id="1363"/>
    <lineage>
        <taxon>Bacteria</taxon>
        <taxon>Bacillati</taxon>
        <taxon>Bacillota</taxon>
        <taxon>Bacilli</taxon>
        <taxon>Lactobacillales</taxon>
        <taxon>Streptococcaceae</taxon>
        <taxon>Lactococcus</taxon>
    </lineage>
</organism>
<sequence length="111" mass="13063">MTKTIKIKEKLEQHKVEIINLYIVENKTQVQIAEQFGTSQSNIYKFLKRHGIKKQRKTVPPKTNTIKTIGNNSKLKYIANLKLTIISLWEREEMALKFELIFQSFLVRAMP</sequence>
<reference evidence="1 2" key="1">
    <citation type="submission" date="2016-10" db="EMBL/GenBank/DDBJ databases">
        <authorList>
            <person name="de Groot N.N."/>
        </authorList>
    </citation>
    <scope>NUCLEOTIDE SEQUENCE [LARGE SCALE GENOMIC DNA]</scope>
    <source>
        <strain evidence="1 2">M79</strain>
    </source>
</reference>
<gene>
    <name evidence="1" type="ORF">SAMN05216438_101550</name>
</gene>
<dbReference type="InterPro" id="IPR013324">
    <property type="entry name" value="RNA_pol_sigma_r3/r4-like"/>
</dbReference>
<name>A0A1I4FCG1_9LACT</name>